<dbReference type="InterPro" id="IPR014848">
    <property type="entry name" value="Rgp1"/>
</dbReference>
<evidence type="ECO:0000313" key="3">
    <source>
        <dbReference type="Proteomes" id="UP000002009"/>
    </source>
</evidence>
<dbReference type="OrthoDB" id="509953at2759"/>
<dbReference type="AlphaFoldDB" id="C1E3L4"/>
<dbReference type="GeneID" id="8242986"/>
<protein>
    <submittedName>
        <fullName evidence="2">Uncharacterized protein</fullName>
    </submittedName>
</protein>
<dbReference type="RefSeq" id="XP_002501701.1">
    <property type="nucleotide sequence ID" value="XM_002501655.1"/>
</dbReference>
<dbReference type="PANTHER" id="PTHR12507">
    <property type="entry name" value="REDUCED GROWTH PHENOTYPE 1 RGP1, YEAST -RELATED"/>
    <property type="match status" value="1"/>
</dbReference>
<dbReference type="STRING" id="296587.C1E3L4"/>
<keyword evidence="3" id="KW-1185">Reference proteome</keyword>
<dbReference type="InParanoid" id="C1E3L4"/>
<evidence type="ECO:0000313" key="2">
    <source>
        <dbReference type="EMBL" id="ACO62959.1"/>
    </source>
</evidence>
<reference evidence="2 3" key="1">
    <citation type="journal article" date="2009" name="Science">
        <title>Green evolution and dynamic adaptations revealed by genomes of the marine picoeukaryotes Micromonas.</title>
        <authorList>
            <person name="Worden A.Z."/>
            <person name="Lee J.H."/>
            <person name="Mock T."/>
            <person name="Rouze P."/>
            <person name="Simmons M.P."/>
            <person name="Aerts A.L."/>
            <person name="Allen A.E."/>
            <person name="Cuvelier M.L."/>
            <person name="Derelle E."/>
            <person name="Everett M.V."/>
            <person name="Foulon E."/>
            <person name="Grimwood J."/>
            <person name="Gundlach H."/>
            <person name="Henrissat B."/>
            <person name="Napoli C."/>
            <person name="McDonald S.M."/>
            <person name="Parker M.S."/>
            <person name="Rombauts S."/>
            <person name="Salamov A."/>
            <person name="Von Dassow P."/>
            <person name="Badger J.H."/>
            <person name="Coutinho P.M."/>
            <person name="Demir E."/>
            <person name="Dubchak I."/>
            <person name="Gentemann C."/>
            <person name="Eikrem W."/>
            <person name="Gready J.E."/>
            <person name="John U."/>
            <person name="Lanier W."/>
            <person name="Lindquist E.A."/>
            <person name="Lucas S."/>
            <person name="Mayer K.F."/>
            <person name="Moreau H."/>
            <person name="Not F."/>
            <person name="Otillar R."/>
            <person name="Panaud O."/>
            <person name="Pangilinan J."/>
            <person name="Paulsen I."/>
            <person name="Piegu B."/>
            <person name="Poliakov A."/>
            <person name="Robbens S."/>
            <person name="Schmutz J."/>
            <person name="Toulza E."/>
            <person name="Wyss T."/>
            <person name="Zelensky A."/>
            <person name="Zhou K."/>
            <person name="Armbrust E.V."/>
            <person name="Bhattacharya D."/>
            <person name="Goodenough U.W."/>
            <person name="Van de Peer Y."/>
            <person name="Grigoriev I.V."/>
        </authorList>
    </citation>
    <scope>NUCLEOTIDE SEQUENCE [LARGE SCALE GENOMIC DNA]</scope>
    <source>
        <strain evidence="3">RCC299 / NOUM17</strain>
    </source>
</reference>
<dbReference type="eggNOG" id="KOG4469">
    <property type="taxonomic scope" value="Eukaryota"/>
</dbReference>
<dbReference type="KEGG" id="mis:MICPUN_57723"/>
<proteinExistence type="predicted"/>
<feature type="compositionally biased region" description="Gly residues" evidence="1">
    <location>
        <begin position="325"/>
        <end position="350"/>
    </location>
</feature>
<dbReference type="Pfam" id="PF08737">
    <property type="entry name" value="Rgp1"/>
    <property type="match status" value="1"/>
</dbReference>
<dbReference type="EMBL" id="CP001325">
    <property type="protein sequence ID" value="ACO62959.1"/>
    <property type="molecule type" value="Genomic_DNA"/>
</dbReference>
<dbReference type="Proteomes" id="UP000002009">
    <property type="component" value="Chromosome 4"/>
</dbReference>
<organism evidence="2 3">
    <name type="scientific">Micromonas commoda (strain RCC299 / NOUM17 / CCMP2709)</name>
    <name type="common">Picoplanktonic green alga</name>
    <dbReference type="NCBI Taxonomy" id="296587"/>
    <lineage>
        <taxon>Eukaryota</taxon>
        <taxon>Viridiplantae</taxon>
        <taxon>Chlorophyta</taxon>
        <taxon>Mamiellophyceae</taxon>
        <taxon>Mamiellales</taxon>
        <taxon>Mamiellaceae</taxon>
        <taxon>Micromonas</taxon>
    </lineage>
</organism>
<evidence type="ECO:0000256" key="1">
    <source>
        <dbReference type="SAM" id="MobiDB-lite"/>
    </source>
</evidence>
<dbReference type="FunCoup" id="C1E3L4">
    <property type="interactions" value="344"/>
</dbReference>
<accession>C1E3L4</accession>
<feature type="region of interest" description="Disordered" evidence="1">
    <location>
        <begin position="196"/>
        <end position="245"/>
    </location>
</feature>
<gene>
    <name evidence="2" type="ORF">MICPUN_57723</name>
</gene>
<dbReference type="OMA" id="QTHERVE"/>
<feature type="region of interest" description="Disordered" evidence="1">
    <location>
        <begin position="319"/>
        <end position="350"/>
    </location>
</feature>
<name>C1E3L4_MICCC</name>
<sequence length="511" mass="51690">MARRELRLQAELLDRVVVPGIDFYVRLAVDAVGGDGGDDEAESVSVSAITCEWHGTERLDPAWVRPARGASSAPASSGGGGLAPGERFFARSPAAKVAADVVARAGETLAFRVGLCLPPGMPPSFRGAVARYAYAVTFVATTGGDRVVHRMSLPVETVSGVADGGAAGGGRGWGLAGGGIPQASGGFLGAALSPSSSRHVLRNSPDAGSPTGRPAVGADVPSSPTHRLARSDSLPPPESPGSPLAALSLGFAGGGVDSPASCGSSPFGRAAPATAPAAAYAIALDDGSRLLRVIPRAPTPRCVAGGAFEVALDFGTEDEPSAGAAGRGGGGGGDSGGGDSGGGYGGGGGGGGGDGRFRCERVSVSLETEEVVVHSAVDDLRPGSPPVKSLEDRERDGECVVTRKVWCERSEWTSDTRETHFCLASPTDAPASFRTSRAQLRWIARFEFTASAELGGGGRRVEKKVEWRMPVEMSGAHALGLGARVGTARGVPAGWDGARGSMTRESSLLAL</sequence>